<keyword evidence="4 11" id="KW-0147">Chitin-binding</keyword>
<evidence type="ECO:0000259" key="16">
    <source>
        <dbReference type="PROSITE" id="PS51910"/>
    </source>
</evidence>
<dbReference type="Gene3D" id="3.20.20.80">
    <property type="entry name" value="Glycosidases"/>
    <property type="match status" value="1"/>
</dbReference>
<dbReference type="GO" id="GO:0006032">
    <property type="term" value="P:chitin catabolic process"/>
    <property type="evidence" value="ECO:0007669"/>
    <property type="project" value="UniProtKB-KW"/>
</dbReference>
<keyword evidence="7" id="KW-0843">Virulence</keyword>
<evidence type="ECO:0000256" key="1">
    <source>
        <dbReference type="ARBA" id="ARBA00000822"/>
    </source>
</evidence>
<feature type="chain" id="PRO_5024933539" description="chitinase" evidence="14">
    <location>
        <begin position="25"/>
        <end position="1138"/>
    </location>
</feature>
<feature type="domain" description="GH18" evidence="16">
    <location>
        <begin position="179"/>
        <end position="534"/>
    </location>
</feature>
<keyword evidence="8" id="KW-0119">Carbohydrate metabolism</keyword>
<dbReference type="InterPro" id="IPR036861">
    <property type="entry name" value="Endochitinase-like_sf"/>
</dbReference>
<evidence type="ECO:0000259" key="15">
    <source>
        <dbReference type="PROSITE" id="PS50941"/>
    </source>
</evidence>
<feature type="domain" description="Chitin-binding type-1" evidence="15">
    <location>
        <begin position="120"/>
        <end position="166"/>
    </location>
</feature>
<feature type="region of interest" description="Disordered" evidence="13">
    <location>
        <begin position="841"/>
        <end position="861"/>
    </location>
</feature>
<dbReference type="Gene3D" id="3.10.50.10">
    <property type="match status" value="1"/>
</dbReference>
<evidence type="ECO:0000256" key="5">
    <source>
        <dbReference type="ARBA" id="ARBA00022801"/>
    </source>
</evidence>
<dbReference type="InterPro" id="IPR017853">
    <property type="entry name" value="GH"/>
</dbReference>
<evidence type="ECO:0000256" key="4">
    <source>
        <dbReference type="ARBA" id="ARBA00022669"/>
    </source>
</evidence>
<keyword evidence="10" id="KW-0624">Polysaccharide degradation</keyword>
<dbReference type="CDD" id="cd00035">
    <property type="entry name" value="ChtBD1"/>
    <property type="match status" value="1"/>
</dbReference>
<dbReference type="PANTHER" id="PTHR11177">
    <property type="entry name" value="CHITINASE"/>
    <property type="match status" value="1"/>
</dbReference>
<protein>
    <recommendedName>
        <fullName evidence="3">chitinase</fullName>
        <ecNumber evidence="3">3.2.1.14</ecNumber>
    </recommendedName>
</protein>
<dbReference type="Proteomes" id="UP000326877">
    <property type="component" value="Unassembled WGS sequence"/>
</dbReference>
<dbReference type="InterPro" id="IPR001579">
    <property type="entry name" value="Glyco_hydro_18_chit_AS"/>
</dbReference>
<dbReference type="PROSITE" id="PS51910">
    <property type="entry name" value="GH18_2"/>
    <property type="match status" value="1"/>
</dbReference>
<dbReference type="SMART" id="SM00270">
    <property type="entry name" value="ChtBD1"/>
    <property type="match status" value="2"/>
</dbReference>
<dbReference type="PROSITE" id="PS00026">
    <property type="entry name" value="CHIT_BIND_I_1"/>
    <property type="match status" value="1"/>
</dbReference>
<gene>
    <name evidence="17" type="ORF">BDV23DRAFT_177382</name>
</gene>
<dbReference type="PANTHER" id="PTHR11177:SF333">
    <property type="entry name" value="CHITINASE"/>
    <property type="match status" value="1"/>
</dbReference>
<feature type="disulfide bond" evidence="11">
    <location>
        <begin position="89"/>
        <end position="101"/>
    </location>
</feature>
<dbReference type="Pfam" id="PF00704">
    <property type="entry name" value="Glyco_hydro_18"/>
    <property type="match status" value="1"/>
</dbReference>
<keyword evidence="11" id="KW-1015">Disulfide bond</keyword>
<dbReference type="InterPro" id="IPR029070">
    <property type="entry name" value="Chitinase_insertion_sf"/>
</dbReference>
<evidence type="ECO:0000256" key="3">
    <source>
        <dbReference type="ARBA" id="ARBA00012729"/>
    </source>
</evidence>
<feature type="disulfide bond" evidence="11">
    <location>
        <begin position="134"/>
        <end position="146"/>
    </location>
</feature>
<evidence type="ECO:0000256" key="8">
    <source>
        <dbReference type="ARBA" id="ARBA00023277"/>
    </source>
</evidence>
<comment type="catalytic activity">
    <reaction evidence="1">
        <text>Random endo-hydrolysis of N-acetyl-beta-D-glucosaminide (1-&gt;4)-beta-linkages in chitin and chitodextrins.</text>
        <dbReference type="EC" id="3.2.1.14"/>
    </reaction>
</comment>
<organism evidence="17">
    <name type="scientific">Petromyces alliaceus</name>
    <name type="common">Aspergillus alliaceus</name>
    <dbReference type="NCBI Taxonomy" id="209559"/>
    <lineage>
        <taxon>Eukaryota</taxon>
        <taxon>Fungi</taxon>
        <taxon>Dikarya</taxon>
        <taxon>Ascomycota</taxon>
        <taxon>Pezizomycotina</taxon>
        <taxon>Eurotiomycetes</taxon>
        <taxon>Eurotiomycetidae</taxon>
        <taxon>Eurotiales</taxon>
        <taxon>Aspergillaceae</taxon>
        <taxon>Aspergillus</taxon>
        <taxon>Aspergillus subgen. Circumdati</taxon>
    </lineage>
</organism>
<dbReference type="EC" id="3.2.1.14" evidence="3"/>
<dbReference type="InterPro" id="IPR001223">
    <property type="entry name" value="Glyco_hydro18_cat"/>
</dbReference>
<dbReference type="SUPFAM" id="SSF54556">
    <property type="entry name" value="Chitinase insertion domain"/>
    <property type="match status" value="1"/>
</dbReference>
<accession>A0A5N7BQZ3</accession>
<dbReference type="GO" id="GO:0008843">
    <property type="term" value="F:endochitinase activity"/>
    <property type="evidence" value="ECO:0007669"/>
    <property type="project" value="UniProtKB-EC"/>
</dbReference>
<dbReference type="InterPro" id="IPR001002">
    <property type="entry name" value="Chitin-bd_1"/>
</dbReference>
<dbReference type="CDD" id="cd06922">
    <property type="entry name" value="ChtBD1_GH18_1"/>
    <property type="match status" value="1"/>
</dbReference>
<feature type="disulfide bond" evidence="11">
    <location>
        <begin position="113"/>
        <end position="117"/>
    </location>
</feature>
<keyword evidence="6" id="KW-0146">Chitin degradation</keyword>
<sequence length="1138" mass="124323">MHPIAIRFLAAGLLISPLLLTAAAGPQNASALYPELYVVHSDSTPVFQNITGKTANPLVRVLQGSGVDRVLEKRDNGLPIGTCAPGTPCSNGACCSKTGVCGFSPDQCGQDNCISNCDAKAECGQYAAPGHTTCPINVCCSKFGFCGTTEEFCGTGCQSGFGGCGPAVKPSCGGQSATQRTIGYYEGWAATRVCDKRLPSDLDVSGLTHINFAFAYFHPSSFEILPMSGEDVALYPKFTALKERKPSLKAWISIGGWAFNDATNTPNTQTAFSDMAGSAASRRKFAQSLINFMVTWGFDGVDLDWEYPGADDRGGITADTANLVLLLKDLKEAFGGQYGLSVTLPASYWYLRWFDLPSMQNYLDFFNIMTYDIHGVWDSNNKNTGPYVRPHTNLTEIQLGLDLLWRNNVDPSMVNMGIGWYGRSFTLQDPQCNKPGCIFSYGGKAGECTKSSGTLSNAEIQRIISKHNIVPTVDREAGVKWVTFDNDQWVSYDDGETMQIKMDVANQLCLGGTLIWSLDQDSSDHSSSNDLAGLGSANGISAEEAALAKEIFKQADRTATVRNTCHWSACGEGCEPGYFAETYAKGQSVGIRRETACPGDEVKTLCCATGTKIGTCSWHGWRGVGMPCVSNYCPKNTEVIAVNTNSYQDRSDQGTILDLTCNGGTQSYCCSGFVSSPYLNLRGQKSISRKSIKGQSDPTCSKSLNTFGALLGGLGVIPGMIAANLVSSIVGKVCPKSDSTGASEEYAGMIANTIGQGALGPNGRNTGKIPNLEINLNHKKPPQGRLPQPMPMRGRYTMVQYKKKDKDCSVTYTCAYGHGYDEVCDNQRWAIDKGLGGNTVYHKHTGRRPGNTDKDNWSKVDRRQEYHTLAKAKPAPKERDRCEVDEFPMAALEEGIGGKYQVVRLINGVANGKQGIDWDMWVSAIYNPCFRHRQGLGLSPPPITWAFGEFREGDHRASAITTGDHFIKAYGFDSQTSESLCWATYKYTINDATYTSTVSDHGFRVKLDDPMFKAPYNWPTFNHYNKPPSSPDNLPKDVFDSQWWKREIAQGVLQKDLPISAIYEAEKISMALDAQAKARIPTPTPAMVDPAYNNDVEYQRPSLNDIPSETGTMNMGTANLERRKRHLRRHQMGHNHNT</sequence>
<evidence type="ECO:0000256" key="13">
    <source>
        <dbReference type="SAM" id="MobiDB-lite"/>
    </source>
</evidence>
<evidence type="ECO:0000256" key="11">
    <source>
        <dbReference type="PROSITE-ProRule" id="PRU00261"/>
    </source>
</evidence>
<feature type="disulfide bond" evidence="11">
    <location>
        <begin position="139"/>
        <end position="153"/>
    </location>
</feature>
<dbReference type="PROSITE" id="PS01095">
    <property type="entry name" value="GH18_1"/>
    <property type="match status" value="1"/>
</dbReference>
<dbReference type="Pfam" id="PF00187">
    <property type="entry name" value="Chitin_bind_1"/>
    <property type="match status" value="1"/>
</dbReference>
<dbReference type="EMBL" id="ML735415">
    <property type="protein sequence ID" value="KAE8384018.1"/>
    <property type="molecule type" value="Genomic_DNA"/>
</dbReference>
<comment type="caution">
    <text evidence="11">Lacks conserved residue(s) required for the propagation of feature annotation.</text>
</comment>
<dbReference type="PROSITE" id="PS50941">
    <property type="entry name" value="CHIT_BIND_I_2"/>
    <property type="match status" value="2"/>
</dbReference>
<keyword evidence="9 12" id="KW-0326">Glycosidase</keyword>
<evidence type="ECO:0000256" key="7">
    <source>
        <dbReference type="ARBA" id="ARBA00023026"/>
    </source>
</evidence>
<evidence type="ECO:0000256" key="10">
    <source>
        <dbReference type="ARBA" id="ARBA00023326"/>
    </source>
</evidence>
<evidence type="ECO:0000256" key="12">
    <source>
        <dbReference type="RuleBase" id="RU000489"/>
    </source>
</evidence>
<feature type="signal peptide" evidence="14">
    <location>
        <begin position="1"/>
        <end position="24"/>
    </location>
</feature>
<keyword evidence="5 12" id="KW-0378">Hydrolase</keyword>
<keyword evidence="14" id="KW-0732">Signal</keyword>
<dbReference type="GO" id="GO:0008061">
    <property type="term" value="F:chitin binding"/>
    <property type="evidence" value="ECO:0007669"/>
    <property type="project" value="UniProtKB-UniRule"/>
</dbReference>
<evidence type="ECO:0000256" key="6">
    <source>
        <dbReference type="ARBA" id="ARBA00023024"/>
    </source>
</evidence>
<comment type="similarity">
    <text evidence="2">Belongs to the glycosyl hydrolase 18 family. Chitinase class V subfamily.</text>
</comment>
<dbReference type="InterPro" id="IPR050314">
    <property type="entry name" value="Glycosyl_Hydrlase_18"/>
</dbReference>
<dbReference type="GO" id="GO:0000272">
    <property type="term" value="P:polysaccharide catabolic process"/>
    <property type="evidence" value="ECO:0007669"/>
    <property type="project" value="UniProtKB-KW"/>
</dbReference>
<reference evidence="17" key="1">
    <citation type="submission" date="2019-04" db="EMBL/GenBank/DDBJ databases">
        <title>Friends and foes A comparative genomics studyof 23 Aspergillus species from section Flavi.</title>
        <authorList>
            <consortium name="DOE Joint Genome Institute"/>
            <person name="Kjaerbolling I."/>
            <person name="Vesth T."/>
            <person name="Frisvad J.C."/>
            <person name="Nybo J.L."/>
            <person name="Theobald S."/>
            <person name="Kildgaard S."/>
            <person name="Isbrandt T."/>
            <person name="Kuo A."/>
            <person name="Sato A."/>
            <person name="Lyhne E.K."/>
            <person name="Kogle M.E."/>
            <person name="Wiebenga A."/>
            <person name="Kun R.S."/>
            <person name="Lubbers R.J."/>
            <person name="Makela M.R."/>
            <person name="Barry K."/>
            <person name="Chovatia M."/>
            <person name="Clum A."/>
            <person name="Daum C."/>
            <person name="Haridas S."/>
            <person name="He G."/>
            <person name="LaButti K."/>
            <person name="Lipzen A."/>
            <person name="Mondo S."/>
            <person name="Riley R."/>
            <person name="Salamov A."/>
            <person name="Simmons B.A."/>
            <person name="Magnuson J.K."/>
            <person name="Henrissat B."/>
            <person name="Mortensen U.H."/>
            <person name="Larsen T.O."/>
            <person name="Devries R.P."/>
            <person name="Grigoriev I.V."/>
            <person name="Machida M."/>
            <person name="Baker S.E."/>
            <person name="Andersen M.R."/>
        </authorList>
    </citation>
    <scope>NUCLEOTIDE SEQUENCE [LARGE SCALE GENOMIC DNA]</scope>
    <source>
        <strain evidence="17">IBT 14317</strain>
    </source>
</reference>
<feature type="domain" description="Chitin-binding type-1" evidence="15">
    <location>
        <begin position="80"/>
        <end position="119"/>
    </location>
</feature>
<evidence type="ECO:0000256" key="14">
    <source>
        <dbReference type="SAM" id="SignalP"/>
    </source>
</evidence>
<dbReference type="AlphaFoldDB" id="A0A5N7BQZ3"/>
<evidence type="ECO:0000256" key="2">
    <source>
        <dbReference type="ARBA" id="ARBA00008682"/>
    </source>
</evidence>
<dbReference type="SUPFAM" id="SSF51445">
    <property type="entry name" value="(Trans)glycosidases"/>
    <property type="match status" value="1"/>
</dbReference>
<evidence type="ECO:0000313" key="17">
    <source>
        <dbReference type="EMBL" id="KAE8384018.1"/>
    </source>
</evidence>
<dbReference type="InterPro" id="IPR011583">
    <property type="entry name" value="Chitinase_II/V-like_cat"/>
</dbReference>
<dbReference type="Gene3D" id="3.30.60.10">
    <property type="entry name" value="Endochitinase-like"/>
    <property type="match status" value="1"/>
</dbReference>
<dbReference type="SUPFAM" id="SSF57016">
    <property type="entry name" value="Plant lectins/antimicrobial peptides"/>
    <property type="match status" value="1"/>
</dbReference>
<dbReference type="SMART" id="SM00636">
    <property type="entry name" value="Glyco_18"/>
    <property type="match status" value="1"/>
</dbReference>
<dbReference type="OrthoDB" id="73875at2759"/>
<feature type="compositionally biased region" description="Basic and acidic residues" evidence="13">
    <location>
        <begin position="850"/>
        <end position="861"/>
    </location>
</feature>
<feature type="disulfide bond" evidence="11">
    <location>
        <begin position="94"/>
        <end position="108"/>
    </location>
</feature>
<name>A0A5N7BQZ3_PETAA</name>
<evidence type="ECO:0000256" key="9">
    <source>
        <dbReference type="ARBA" id="ARBA00023295"/>
    </source>
</evidence>
<dbReference type="InterPro" id="IPR018371">
    <property type="entry name" value="Chitin-binding_1_CS"/>
</dbReference>
<proteinExistence type="inferred from homology"/>